<dbReference type="InterPro" id="IPR016187">
    <property type="entry name" value="CTDL_fold"/>
</dbReference>
<dbReference type="PROSITE" id="PS50041">
    <property type="entry name" value="C_TYPE_LECTIN_2"/>
    <property type="match status" value="1"/>
</dbReference>
<comment type="caution">
    <text evidence="3">The sequence shown here is derived from an EMBL/GenBank/DDBJ whole genome shotgun (WGS) entry which is preliminary data.</text>
</comment>
<feature type="chain" id="PRO_5043329102" description="C-type lectin domain-containing protein" evidence="1">
    <location>
        <begin position="24"/>
        <end position="167"/>
    </location>
</feature>
<protein>
    <recommendedName>
        <fullName evidence="2">C-type lectin domain-containing protein</fullName>
    </recommendedName>
</protein>
<evidence type="ECO:0000256" key="1">
    <source>
        <dbReference type="SAM" id="SignalP"/>
    </source>
</evidence>
<organism evidence="3 4">
    <name type="scientific">Scylla paramamosain</name>
    <name type="common">Mud crab</name>
    <dbReference type="NCBI Taxonomy" id="85552"/>
    <lineage>
        <taxon>Eukaryota</taxon>
        <taxon>Metazoa</taxon>
        <taxon>Ecdysozoa</taxon>
        <taxon>Arthropoda</taxon>
        <taxon>Crustacea</taxon>
        <taxon>Multicrustacea</taxon>
        <taxon>Malacostraca</taxon>
        <taxon>Eumalacostraca</taxon>
        <taxon>Eucarida</taxon>
        <taxon>Decapoda</taxon>
        <taxon>Pleocyemata</taxon>
        <taxon>Brachyura</taxon>
        <taxon>Eubrachyura</taxon>
        <taxon>Portunoidea</taxon>
        <taxon>Portunidae</taxon>
        <taxon>Portuninae</taxon>
        <taxon>Scylla</taxon>
    </lineage>
</organism>
<dbReference type="InterPro" id="IPR001304">
    <property type="entry name" value="C-type_lectin-like"/>
</dbReference>
<reference evidence="3 4" key="1">
    <citation type="submission" date="2023-03" db="EMBL/GenBank/DDBJ databases">
        <title>High-quality genome of Scylla paramamosain provides insights in environmental adaptation.</title>
        <authorList>
            <person name="Zhang L."/>
        </authorList>
    </citation>
    <scope>NUCLEOTIDE SEQUENCE [LARGE SCALE GENOMIC DNA]</scope>
    <source>
        <strain evidence="3">LZ_2023a</strain>
        <tissue evidence="3">Muscle</tissue>
    </source>
</reference>
<dbReference type="SMART" id="SM00034">
    <property type="entry name" value="CLECT"/>
    <property type="match status" value="1"/>
</dbReference>
<dbReference type="PROSITE" id="PS51257">
    <property type="entry name" value="PROKAR_LIPOPROTEIN"/>
    <property type="match status" value="1"/>
</dbReference>
<dbReference type="CDD" id="cd00037">
    <property type="entry name" value="CLECT"/>
    <property type="match status" value="1"/>
</dbReference>
<keyword evidence="1" id="KW-0732">Signal</keyword>
<evidence type="ECO:0000313" key="3">
    <source>
        <dbReference type="EMBL" id="KAK8396518.1"/>
    </source>
</evidence>
<feature type="domain" description="C-type lectin" evidence="2">
    <location>
        <begin position="35"/>
        <end position="147"/>
    </location>
</feature>
<proteinExistence type="predicted"/>
<dbReference type="SUPFAM" id="SSF56436">
    <property type="entry name" value="C-type lectin-like"/>
    <property type="match status" value="1"/>
</dbReference>
<name>A0AAW0UB02_SCYPA</name>
<dbReference type="EMBL" id="JARAKH010000016">
    <property type="protein sequence ID" value="KAK8396518.1"/>
    <property type="molecule type" value="Genomic_DNA"/>
</dbReference>
<dbReference type="PANTHER" id="PTHR22803">
    <property type="entry name" value="MANNOSE, PHOSPHOLIPASE, LECTIN RECEPTOR RELATED"/>
    <property type="match status" value="1"/>
</dbReference>
<accession>A0AAW0UB02</accession>
<feature type="signal peptide" evidence="1">
    <location>
        <begin position="1"/>
        <end position="23"/>
    </location>
</feature>
<gene>
    <name evidence="3" type="ORF">O3P69_005518</name>
</gene>
<sequence length="167" mass="18400">MATLRVMALMVVLVVVALPTVLALSVSCTAPFKAVDKWCVVANISVPDVAHTWLGARSACQSIKGDLIVLDEHEKMRAVTAHLKTELSGDETSFPLWVGGRGDSGQWRWVDGSLMNLQSHLWIPDSPYETSNKGVSYAKVIQAGQWKRRYMESTPPESNLPGYICEK</sequence>
<dbReference type="Pfam" id="PF00059">
    <property type="entry name" value="Lectin_C"/>
    <property type="match status" value="1"/>
</dbReference>
<evidence type="ECO:0000313" key="4">
    <source>
        <dbReference type="Proteomes" id="UP001487740"/>
    </source>
</evidence>
<dbReference type="AlphaFoldDB" id="A0AAW0UB02"/>
<dbReference type="InterPro" id="IPR016186">
    <property type="entry name" value="C-type_lectin-like/link_sf"/>
</dbReference>
<dbReference type="Gene3D" id="3.10.100.10">
    <property type="entry name" value="Mannose-Binding Protein A, subunit A"/>
    <property type="match status" value="1"/>
</dbReference>
<dbReference type="InterPro" id="IPR050111">
    <property type="entry name" value="C-type_lectin/snaclec_domain"/>
</dbReference>
<evidence type="ECO:0000259" key="2">
    <source>
        <dbReference type="PROSITE" id="PS50041"/>
    </source>
</evidence>
<dbReference type="Proteomes" id="UP001487740">
    <property type="component" value="Unassembled WGS sequence"/>
</dbReference>
<keyword evidence="4" id="KW-1185">Reference proteome</keyword>